<feature type="region of interest" description="Disordered" evidence="2">
    <location>
        <begin position="678"/>
        <end position="710"/>
    </location>
</feature>
<feature type="compositionally biased region" description="Low complexity" evidence="2">
    <location>
        <begin position="309"/>
        <end position="323"/>
    </location>
</feature>
<feature type="region of interest" description="Disordered" evidence="2">
    <location>
        <begin position="282"/>
        <end position="324"/>
    </location>
</feature>
<name>A0AAD9NBC8_9ANNE</name>
<reference evidence="3" key="1">
    <citation type="journal article" date="2023" name="Mol. Biol. Evol.">
        <title>Third-Generation Sequencing Reveals the Adaptive Role of the Epigenome in Three Deep-Sea Polychaetes.</title>
        <authorList>
            <person name="Perez M."/>
            <person name="Aroh O."/>
            <person name="Sun Y."/>
            <person name="Lan Y."/>
            <person name="Juniper S.K."/>
            <person name="Young C.R."/>
            <person name="Angers B."/>
            <person name="Qian P.Y."/>
        </authorList>
    </citation>
    <scope>NUCLEOTIDE SEQUENCE</scope>
    <source>
        <strain evidence="3">P08H-3</strain>
    </source>
</reference>
<evidence type="ECO:0008006" key="5">
    <source>
        <dbReference type="Google" id="ProtNLM"/>
    </source>
</evidence>
<comment type="caution">
    <text evidence="3">The sequence shown here is derived from an EMBL/GenBank/DDBJ whole genome shotgun (WGS) entry which is preliminary data.</text>
</comment>
<evidence type="ECO:0000256" key="1">
    <source>
        <dbReference type="SAM" id="Coils"/>
    </source>
</evidence>
<feature type="compositionally biased region" description="Basic and acidic residues" evidence="2">
    <location>
        <begin position="928"/>
        <end position="944"/>
    </location>
</feature>
<feature type="compositionally biased region" description="Low complexity" evidence="2">
    <location>
        <begin position="904"/>
        <end position="913"/>
    </location>
</feature>
<dbReference type="EMBL" id="JAODUP010000074">
    <property type="protein sequence ID" value="KAK2163795.1"/>
    <property type="molecule type" value="Genomic_DNA"/>
</dbReference>
<dbReference type="GO" id="GO:0035082">
    <property type="term" value="P:axoneme assembly"/>
    <property type="evidence" value="ECO:0007669"/>
    <property type="project" value="InterPro"/>
</dbReference>
<proteinExistence type="predicted"/>
<sequence length="962" mass="109632">MATEGFTYFQQIKAKIGPGTENLKQAFHLMKNVADKQLANDGPEPFGLDLFVICAEIALEHDQPDLVRSCLKLYFIRSPPANQFLCRAYLCQARLLAPSTADNVEQLEKAIVYLLKAINMGKDNQRYHFLVYNASVLYWNFCRPFLKPHYRQHLARSLHQVVKALDDVDDNDFEWRAQLMIALIECHMDAGRKQDASHIASAAAIFIKQNVPALYKTVFGLMVQHQLVDMEKFKKDIRTSAELNVFYRICRLKGAIASHELERDPVDEMHKILAMIIGQPEDQPRKEKSLGRRSTTPEEGLTKEEERQSNTNTNTHSYSTGSTQISTKRDRQKYFFHDNPTWNINYSKPYLLLELGRLAVTQNQPDISDQCIHLIKECSDQVQDETFFLELEFLQCDQLVKSLKEKQESYHPNIVQLRVQAIKRCDEAIMNAIRLKVATVIQAGCVTQWNLCLPLVQSNLRHHCRRPLANVANALESIQSLLIKLRCQVHMELAKCEEDQEQIAVAMEHLHKALSLDDGEVYRDRLQVALHRLELRAELYQTPEREEDQAAMVIEQARKADSGTMRMKRSLLVRAGQMLAPDAFLLVLDSENDTKEAAKGMMTPIKKLAAKAEQFKKSVRKAEGHLRRLGNENDKERAHLWGDLAKTARKQEVWDVCRVATRFCLLYDDGRWKNEPTIKETKPLKLQENEESGEAERPLSETTKERKSAETTLVLPDKDVALYEKDLLRMMGEVNFINGEALIHLLRSENVQLGDKPDAPEDKSKRPKGYIMKKAEDDPDWLEYCDWISSLSEDALSCFLRAAELGIELGEAWIVCSAAAYVWNYSNHILANNRHKEMIEPFQKILESFKKVGHAGETMLLVDICNALALGLIQPWLPAPENKQSVVLEPPPEGDKDGPKRGSKVPPAAAAKGKVGGQSFTIPSEAMPDLKKATESEEKGEEFKNCEEKEIIKQKDHCIKLS</sequence>
<dbReference type="PANTHER" id="PTHR15977:SF15">
    <property type="entry name" value="CILIA- AND FLAGELLA-ASSOCIATED PROTEIN 46"/>
    <property type="match status" value="1"/>
</dbReference>
<evidence type="ECO:0000313" key="4">
    <source>
        <dbReference type="Proteomes" id="UP001208570"/>
    </source>
</evidence>
<dbReference type="PANTHER" id="PTHR15977">
    <property type="entry name" value="CILIA- AND FLAGELLA-ASSOCIATED PROTEIN 46"/>
    <property type="match status" value="1"/>
</dbReference>
<keyword evidence="4" id="KW-1185">Reference proteome</keyword>
<evidence type="ECO:0000313" key="3">
    <source>
        <dbReference type="EMBL" id="KAK2163795.1"/>
    </source>
</evidence>
<gene>
    <name evidence="3" type="ORF">LSH36_74g11000</name>
</gene>
<dbReference type="InterPro" id="IPR039586">
    <property type="entry name" value="CFAP46"/>
</dbReference>
<feature type="region of interest" description="Disordered" evidence="2">
    <location>
        <begin position="883"/>
        <end position="944"/>
    </location>
</feature>
<dbReference type="InterPro" id="IPR057466">
    <property type="entry name" value="CFAP46_TPR"/>
</dbReference>
<dbReference type="Proteomes" id="UP001208570">
    <property type="component" value="Unassembled WGS sequence"/>
</dbReference>
<evidence type="ECO:0000256" key="2">
    <source>
        <dbReference type="SAM" id="MobiDB-lite"/>
    </source>
</evidence>
<feature type="compositionally biased region" description="Basic and acidic residues" evidence="2">
    <location>
        <begin position="678"/>
        <end position="709"/>
    </location>
</feature>
<feature type="coiled-coil region" evidence="1">
    <location>
        <begin position="605"/>
        <end position="632"/>
    </location>
</feature>
<dbReference type="AlphaFoldDB" id="A0AAD9NBC8"/>
<accession>A0AAD9NBC8</accession>
<keyword evidence="1" id="KW-0175">Coiled coil</keyword>
<protein>
    <recommendedName>
        <fullName evidence="5">Cilia and flagella associated protein 46</fullName>
    </recommendedName>
</protein>
<dbReference type="Pfam" id="PF25439">
    <property type="entry name" value="TPR_CFAP46_N"/>
    <property type="match status" value="1"/>
</dbReference>
<dbReference type="GO" id="GO:0060294">
    <property type="term" value="P:cilium movement involved in cell motility"/>
    <property type="evidence" value="ECO:0007669"/>
    <property type="project" value="InterPro"/>
</dbReference>
<organism evidence="3 4">
    <name type="scientific">Paralvinella palmiformis</name>
    <dbReference type="NCBI Taxonomy" id="53620"/>
    <lineage>
        <taxon>Eukaryota</taxon>
        <taxon>Metazoa</taxon>
        <taxon>Spiralia</taxon>
        <taxon>Lophotrochozoa</taxon>
        <taxon>Annelida</taxon>
        <taxon>Polychaeta</taxon>
        <taxon>Sedentaria</taxon>
        <taxon>Canalipalpata</taxon>
        <taxon>Terebellida</taxon>
        <taxon>Terebelliformia</taxon>
        <taxon>Alvinellidae</taxon>
        <taxon>Paralvinella</taxon>
    </lineage>
</organism>